<dbReference type="PIRSF" id="PIRSF005799">
    <property type="entry name" value="UDP-gal_transpt"/>
    <property type="match status" value="1"/>
</dbReference>
<keyword evidence="6 7" id="KW-0472">Membrane</keyword>
<feature type="transmembrane region" description="Helical" evidence="7">
    <location>
        <begin position="94"/>
        <end position="114"/>
    </location>
</feature>
<keyword evidence="3" id="KW-0762">Sugar transport</keyword>
<dbReference type="InterPro" id="IPR037185">
    <property type="entry name" value="EmrE-like"/>
</dbReference>
<dbReference type="STRING" id="299467.A0A443S0E3"/>
<dbReference type="NCBIfam" id="TIGR00803">
    <property type="entry name" value="nst"/>
    <property type="match status" value="1"/>
</dbReference>
<dbReference type="Proteomes" id="UP000288716">
    <property type="component" value="Unassembled WGS sequence"/>
</dbReference>
<comment type="similarity">
    <text evidence="2">Belongs to the nucleotide-sugar transporter family. SLC35A subfamily.</text>
</comment>
<evidence type="ECO:0000256" key="3">
    <source>
        <dbReference type="ARBA" id="ARBA00022597"/>
    </source>
</evidence>
<evidence type="ECO:0000256" key="7">
    <source>
        <dbReference type="SAM" id="Phobius"/>
    </source>
</evidence>
<dbReference type="AlphaFoldDB" id="A0A443S0E3"/>
<keyword evidence="9" id="KW-1185">Reference proteome</keyword>
<gene>
    <name evidence="8" type="ORF">B4U80_05383</name>
</gene>
<dbReference type="SUPFAM" id="SSF103481">
    <property type="entry name" value="Multidrug resistance efflux transporter EmrE"/>
    <property type="match status" value="1"/>
</dbReference>
<feature type="transmembrane region" description="Helical" evidence="7">
    <location>
        <begin position="120"/>
        <end position="141"/>
    </location>
</feature>
<evidence type="ECO:0000256" key="5">
    <source>
        <dbReference type="ARBA" id="ARBA00022989"/>
    </source>
</evidence>
<feature type="non-terminal residue" evidence="8">
    <location>
        <position position="1"/>
    </location>
</feature>
<evidence type="ECO:0000256" key="1">
    <source>
        <dbReference type="ARBA" id="ARBA00004141"/>
    </source>
</evidence>
<keyword evidence="5 7" id="KW-1133">Transmembrane helix</keyword>
<comment type="subcellular location">
    <subcellularLocation>
        <location evidence="1">Membrane</location>
        <topology evidence="1">Multi-pass membrane protein</topology>
    </subcellularLocation>
</comment>
<feature type="transmembrane region" description="Helical" evidence="7">
    <location>
        <begin position="250"/>
        <end position="273"/>
    </location>
</feature>
<evidence type="ECO:0000313" key="8">
    <source>
        <dbReference type="EMBL" id="RWS20976.1"/>
    </source>
</evidence>
<reference evidence="8 9" key="1">
    <citation type="journal article" date="2018" name="Gigascience">
        <title>Genomes of trombidid mites reveal novel predicted allergens and laterally-transferred genes associated with secondary metabolism.</title>
        <authorList>
            <person name="Dong X."/>
            <person name="Chaisiri K."/>
            <person name="Xia D."/>
            <person name="Armstrong S.D."/>
            <person name="Fang Y."/>
            <person name="Donnelly M.J."/>
            <person name="Kadowaki T."/>
            <person name="McGarry J.W."/>
            <person name="Darby A.C."/>
            <person name="Makepeace B.L."/>
        </authorList>
    </citation>
    <scope>NUCLEOTIDE SEQUENCE [LARGE SCALE GENOMIC DNA]</scope>
    <source>
        <strain evidence="8">UoL-UT</strain>
    </source>
</reference>
<sequence length="358" mass="41189">YSEMNFCFDISSFKNLFPNKWSAIIFVSYMALFINQGLLVTATKTKDNRYTYSTIAAVFFTECTKLCIAISIYLKDEKWTKLMSEVLASKRVLILYFVPAFLYCVYNNLAFVNLQSYDPTTYYLLLQFRVVVTAVIYQILFNRKLSKWQWISLILLTFGCIVKNIGQMNSADVDKKSLVSFGLLLILFQVFCSCFAGVYNEYLLKDNEVHIMIQNIFMYIASMICNFFAFLSFNFSQLNDALSYNALQQLFQPIIIAVIVNNALCGIVTSLFLKDLNSILKTFASALEIVFTAVFCWILFKIPIDLYTVIAIAIVTYATFLYSQNPVVNRPKDIGYQKDEELNQVLINNSRKARVTEV</sequence>
<feature type="transmembrane region" description="Helical" evidence="7">
    <location>
        <begin position="306"/>
        <end position="323"/>
    </location>
</feature>
<dbReference type="GO" id="GO:0000139">
    <property type="term" value="C:Golgi membrane"/>
    <property type="evidence" value="ECO:0007669"/>
    <property type="project" value="InterPro"/>
</dbReference>
<feature type="transmembrane region" description="Helical" evidence="7">
    <location>
        <begin position="280"/>
        <end position="300"/>
    </location>
</feature>
<evidence type="ECO:0000256" key="2">
    <source>
        <dbReference type="ARBA" id="ARBA00009976"/>
    </source>
</evidence>
<accession>A0A443S0E3</accession>
<feature type="transmembrane region" description="Helical" evidence="7">
    <location>
        <begin position="148"/>
        <end position="166"/>
    </location>
</feature>
<feature type="transmembrane region" description="Helical" evidence="7">
    <location>
        <begin position="52"/>
        <end position="74"/>
    </location>
</feature>
<proteinExistence type="inferred from homology"/>
<dbReference type="GO" id="GO:0015165">
    <property type="term" value="F:pyrimidine nucleotide-sugar transmembrane transporter activity"/>
    <property type="evidence" value="ECO:0007669"/>
    <property type="project" value="InterPro"/>
</dbReference>
<dbReference type="InterPro" id="IPR007271">
    <property type="entry name" value="Nuc_sug_transpt"/>
</dbReference>
<organism evidence="8 9">
    <name type="scientific">Leptotrombidium deliense</name>
    <dbReference type="NCBI Taxonomy" id="299467"/>
    <lineage>
        <taxon>Eukaryota</taxon>
        <taxon>Metazoa</taxon>
        <taxon>Ecdysozoa</taxon>
        <taxon>Arthropoda</taxon>
        <taxon>Chelicerata</taxon>
        <taxon>Arachnida</taxon>
        <taxon>Acari</taxon>
        <taxon>Acariformes</taxon>
        <taxon>Trombidiformes</taxon>
        <taxon>Prostigmata</taxon>
        <taxon>Anystina</taxon>
        <taxon>Parasitengona</taxon>
        <taxon>Trombiculoidea</taxon>
        <taxon>Trombiculidae</taxon>
        <taxon>Leptotrombidium</taxon>
    </lineage>
</organism>
<dbReference type="Pfam" id="PF04142">
    <property type="entry name" value="Nuc_sug_transp"/>
    <property type="match status" value="1"/>
</dbReference>
<name>A0A443S0E3_9ACAR</name>
<keyword evidence="3" id="KW-0813">Transport</keyword>
<feature type="transmembrane region" description="Helical" evidence="7">
    <location>
        <begin position="21"/>
        <end position="40"/>
    </location>
</feature>
<feature type="transmembrane region" description="Helical" evidence="7">
    <location>
        <begin position="211"/>
        <end position="230"/>
    </location>
</feature>
<dbReference type="VEuPathDB" id="VectorBase:LDEU011064"/>
<evidence type="ECO:0000256" key="6">
    <source>
        <dbReference type="ARBA" id="ARBA00023136"/>
    </source>
</evidence>
<dbReference type="PANTHER" id="PTHR10231">
    <property type="entry name" value="NUCLEOTIDE-SUGAR TRANSMEMBRANE TRANSPORTER"/>
    <property type="match status" value="1"/>
</dbReference>
<evidence type="ECO:0000256" key="4">
    <source>
        <dbReference type="ARBA" id="ARBA00022692"/>
    </source>
</evidence>
<dbReference type="OrthoDB" id="419167at2759"/>
<dbReference type="EMBL" id="NCKV01014334">
    <property type="protein sequence ID" value="RWS20976.1"/>
    <property type="molecule type" value="Genomic_DNA"/>
</dbReference>
<evidence type="ECO:0000313" key="9">
    <source>
        <dbReference type="Proteomes" id="UP000288716"/>
    </source>
</evidence>
<protein>
    <submittedName>
        <fullName evidence="8">UDP-galactose transporter-like protein</fullName>
    </submittedName>
</protein>
<comment type="caution">
    <text evidence="8">The sequence shown here is derived from an EMBL/GenBank/DDBJ whole genome shotgun (WGS) entry which is preliminary data.</text>
</comment>
<feature type="transmembrane region" description="Helical" evidence="7">
    <location>
        <begin position="178"/>
        <end position="199"/>
    </location>
</feature>
<keyword evidence="4 7" id="KW-0812">Transmembrane</keyword>